<evidence type="ECO:0000313" key="1">
    <source>
        <dbReference type="EMBL" id="KAJ4428845.1"/>
    </source>
</evidence>
<comment type="caution">
    <text evidence="1">The sequence shown here is derived from an EMBL/GenBank/DDBJ whole genome shotgun (WGS) entry which is preliminary data.</text>
</comment>
<protein>
    <submittedName>
        <fullName evidence="1">Uncharacterized protein</fullName>
    </submittedName>
</protein>
<reference evidence="1 2" key="1">
    <citation type="journal article" date="2022" name="Allergy">
        <title>Genome assembly and annotation of Periplaneta americana reveal a comprehensive cockroach allergen profile.</title>
        <authorList>
            <person name="Wang L."/>
            <person name="Xiong Q."/>
            <person name="Saelim N."/>
            <person name="Wang L."/>
            <person name="Nong W."/>
            <person name="Wan A.T."/>
            <person name="Shi M."/>
            <person name="Liu X."/>
            <person name="Cao Q."/>
            <person name="Hui J.H.L."/>
            <person name="Sookrung N."/>
            <person name="Leung T.F."/>
            <person name="Tungtrongchitr A."/>
            <person name="Tsui S.K.W."/>
        </authorList>
    </citation>
    <scope>NUCLEOTIDE SEQUENCE [LARGE SCALE GENOMIC DNA]</scope>
    <source>
        <strain evidence="1">PWHHKU_190912</strain>
    </source>
</reference>
<proteinExistence type="predicted"/>
<gene>
    <name evidence="1" type="ORF">ANN_25838</name>
</gene>
<dbReference type="Proteomes" id="UP001148838">
    <property type="component" value="Unassembled WGS sequence"/>
</dbReference>
<sequence length="157" mass="18682">MDLREVGYDGRDWFNLAQDRDRRRAYTTVVQNFRKIMADMIHKQWLILYVLTAERCFASRPRQAALPQYKYAVLSEQCTFVREGDEVWYHLTGRDSCHNLVVIIEIRTSKTKKHQLQDGFNSTRIYHCRAALVSAIVHKQMLFLYGERYLSRQAVYN</sequence>
<accession>A0ABQ8S4L8</accession>
<organism evidence="1 2">
    <name type="scientific">Periplaneta americana</name>
    <name type="common">American cockroach</name>
    <name type="synonym">Blatta americana</name>
    <dbReference type="NCBI Taxonomy" id="6978"/>
    <lineage>
        <taxon>Eukaryota</taxon>
        <taxon>Metazoa</taxon>
        <taxon>Ecdysozoa</taxon>
        <taxon>Arthropoda</taxon>
        <taxon>Hexapoda</taxon>
        <taxon>Insecta</taxon>
        <taxon>Pterygota</taxon>
        <taxon>Neoptera</taxon>
        <taxon>Polyneoptera</taxon>
        <taxon>Dictyoptera</taxon>
        <taxon>Blattodea</taxon>
        <taxon>Blattoidea</taxon>
        <taxon>Blattidae</taxon>
        <taxon>Blattinae</taxon>
        <taxon>Periplaneta</taxon>
    </lineage>
</organism>
<keyword evidence="2" id="KW-1185">Reference proteome</keyword>
<name>A0ABQ8S4L8_PERAM</name>
<dbReference type="EMBL" id="JAJSOF020000036">
    <property type="protein sequence ID" value="KAJ4428845.1"/>
    <property type="molecule type" value="Genomic_DNA"/>
</dbReference>
<evidence type="ECO:0000313" key="2">
    <source>
        <dbReference type="Proteomes" id="UP001148838"/>
    </source>
</evidence>